<feature type="transmembrane region" description="Helical" evidence="7">
    <location>
        <begin position="134"/>
        <end position="157"/>
    </location>
</feature>
<evidence type="ECO:0000313" key="9">
    <source>
        <dbReference type="EMBL" id="RVV96767.1"/>
    </source>
</evidence>
<comment type="caution">
    <text evidence="9">The sequence shown here is derived from an EMBL/GenBank/DDBJ whole genome shotgun (WGS) entry which is preliminary data.</text>
</comment>
<keyword evidence="10" id="KW-1185">Reference proteome</keyword>
<feature type="domain" description="ABC transmembrane type-1" evidence="8">
    <location>
        <begin position="95"/>
        <end position="300"/>
    </location>
</feature>
<comment type="similarity">
    <text evidence="7">Belongs to the binding-protein-dependent transport system permease family.</text>
</comment>
<dbReference type="PROSITE" id="PS50928">
    <property type="entry name" value="ABC_TM1"/>
    <property type="match status" value="1"/>
</dbReference>
<dbReference type="OrthoDB" id="9807402at2"/>
<sequence>MLSFILRRLLIAIPTIILISIFVFALQKFLPGDPILAMAGEERDPETIAFLREKYRLNDPIPLQYLTWVGNALAGDLGISLRTNQPVLELIGEKLPVTIQLATMAMIFAMVIGIPAGILSAVRKGTVIDYAANVIALSGLSIPNFWLGIMLILLLSVKLQLLPASGYVPFADDPLRSIQVMVMPAFVLGTALAATLMRHTRSAMLSVLTSDYVRTARAKGLSERRVILKHAFRNALTPIVTLSALLFGELIAGAVLTEQIFTVPGFGKLIVDAVFNRDYAVVQGIVLVTAVGFIVMNLLADAAYVLLNPRLRS</sequence>
<dbReference type="Gene3D" id="1.10.3720.10">
    <property type="entry name" value="MetI-like"/>
    <property type="match status" value="1"/>
</dbReference>
<dbReference type="InterPro" id="IPR035906">
    <property type="entry name" value="MetI-like_sf"/>
</dbReference>
<feature type="transmembrane region" description="Helical" evidence="7">
    <location>
        <begin position="177"/>
        <end position="196"/>
    </location>
</feature>
<keyword evidence="3" id="KW-1003">Cell membrane</keyword>
<dbReference type="CDD" id="cd06261">
    <property type="entry name" value="TM_PBP2"/>
    <property type="match status" value="1"/>
</dbReference>
<name>A0A438ADM2_9RHOB</name>
<evidence type="ECO:0000256" key="6">
    <source>
        <dbReference type="ARBA" id="ARBA00023136"/>
    </source>
</evidence>
<evidence type="ECO:0000259" key="8">
    <source>
        <dbReference type="PROSITE" id="PS50928"/>
    </source>
</evidence>
<gene>
    <name evidence="9" type="ORF">EKE94_16880</name>
</gene>
<feature type="transmembrane region" description="Helical" evidence="7">
    <location>
        <begin position="281"/>
        <end position="307"/>
    </location>
</feature>
<dbReference type="Pfam" id="PF00528">
    <property type="entry name" value="BPD_transp_1"/>
    <property type="match status" value="1"/>
</dbReference>
<dbReference type="PANTHER" id="PTHR43163:SF6">
    <property type="entry name" value="DIPEPTIDE TRANSPORT SYSTEM PERMEASE PROTEIN DPPB-RELATED"/>
    <property type="match status" value="1"/>
</dbReference>
<comment type="subcellular location">
    <subcellularLocation>
        <location evidence="1 7">Cell membrane</location>
        <topology evidence="1 7">Multi-pass membrane protein</topology>
    </subcellularLocation>
</comment>
<dbReference type="SUPFAM" id="SSF161098">
    <property type="entry name" value="MetI-like"/>
    <property type="match status" value="1"/>
</dbReference>
<dbReference type="GO" id="GO:0071916">
    <property type="term" value="F:dipeptide transmembrane transporter activity"/>
    <property type="evidence" value="ECO:0007669"/>
    <property type="project" value="TreeGrafter"/>
</dbReference>
<evidence type="ECO:0000256" key="5">
    <source>
        <dbReference type="ARBA" id="ARBA00022989"/>
    </source>
</evidence>
<evidence type="ECO:0000256" key="1">
    <source>
        <dbReference type="ARBA" id="ARBA00004651"/>
    </source>
</evidence>
<keyword evidence="2 7" id="KW-0813">Transport</keyword>
<evidence type="ECO:0000313" key="10">
    <source>
        <dbReference type="Proteomes" id="UP000285908"/>
    </source>
</evidence>
<evidence type="ECO:0000256" key="3">
    <source>
        <dbReference type="ARBA" id="ARBA00022475"/>
    </source>
</evidence>
<protein>
    <submittedName>
        <fullName evidence="9">ABC transporter permease</fullName>
    </submittedName>
</protein>
<keyword evidence="4 7" id="KW-0812">Transmembrane</keyword>
<evidence type="ECO:0000256" key="2">
    <source>
        <dbReference type="ARBA" id="ARBA00022448"/>
    </source>
</evidence>
<dbReference type="EMBL" id="RQXX01000008">
    <property type="protein sequence ID" value="RVV96767.1"/>
    <property type="molecule type" value="Genomic_DNA"/>
</dbReference>
<dbReference type="RefSeq" id="WP_127907811.1">
    <property type="nucleotide sequence ID" value="NZ_RQXX01000008.1"/>
</dbReference>
<keyword evidence="6 7" id="KW-0472">Membrane</keyword>
<accession>A0A438ADM2</accession>
<dbReference type="InterPro" id="IPR000515">
    <property type="entry name" value="MetI-like"/>
</dbReference>
<reference evidence="9 10" key="1">
    <citation type="submission" date="2018-11" db="EMBL/GenBank/DDBJ databases">
        <title>Mesobaculum littorinae gen. nov., sp. nov., isolated from Littorina scabra that represents a novel genus of the order Rhodobacteraceae.</title>
        <authorList>
            <person name="Li F."/>
        </authorList>
    </citation>
    <scope>NUCLEOTIDE SEQUENCE [LARGE SCALE GENOMIC DNA]</scope>
    <source>
        <strain evidence="9 10">M0103</strain>
    </source>
</reference>
<proteinExistence type="inferred from homology"/>
<feature type="transmembrane region" description="Helical" evidence="7">
    <location>
        <begin position="99"/>
        <end position="122"/>
    </location>
</feature>
<evidence type="ECO:0000256" key="7">
    <source>
        <dbReference type="RuleBase" id="RU363032"/>
    </source>
</evidence>
<dbReference type="GO" id="GO:0005886">
    <property type="term" value="C:plasma membrane"/>
    <property type="evidence" value="ECO:0007669"/>
    <property type="project" value="UniProtKB-SubCell"/>
</dbReference>
<keyword evidence="5 7" id="KW-1133">Transmembrane helix</keyword>
<organism evidence="9 10">
    <name type="scientific">Mesobaculum littorinae</name>
    <dbReference type="NCBI Taxonomy" id="2486419"/>
    <lineage>
        <taxon>Bacteria</taxon>
        <taxon>Pseudomonadati</taxon>
        <taxon>Pseudomonadota</taxon>
        <taxon>Alphaproteobacteria</taxon>
        <taxon>Rhodobacterales</taxon>
        <taxon>Roseobacteraceae</taxon>
        <taxon>Mesobaculum</taxon>
    </lineage>
</organism>
<feature type="transmembrane region" description="Helical" evidence="7">
    <location>
        <begin position="9"/>
        <end position="30"/>
    </location>
</feature>
<dbReference type="AlphaFoldDB" id="A0A438ADM2"/>
<dbReference type="InterPro" id="IPR045621">
    <property type="entry name" value="BPD_transp_1_N"/>
</dbReference>
<dbReference type="PANTHER" id="PTHR43163">
    <property type="entry name" value="DIPEPTIDE TRANSPORT SYSTEM PERMEASE PROTEIN DPPB-RELATED"/>
    <property type="match status" value="1"/>
</dbReference>
<feature type="transmembrane region" description="Helical" evidence="7">
    <location>
        <begin position="235"/>
        <end position="261"/>
    </location>
</feature>
<dbReference type="Pfam" id="PF19300">
    <property type="entry name" value="BPD_transp_1_N"/>
    <property type="match status" value="1"/>
</dbReference>
<dbReference type="Proteomes" id="UP000285908">
    <property type="component" value="Unassembled WGS sequence"/>
</dbReference>
<evidence type="ECO:0000256" key="4">
    <source>
        <dbReference type="ARBA" id="ARBA00022692"/>
    </source>
</evidence>